<organism evidence="1 2">
    <name type="scientific">Polaromonas jejuensis</name>
    <dbReference type="NCBI Taxonomy" id="457502"/>
    <lineage>
        <taxon>Bacteria</taxon>
        <taxon>Pseudomonadati</taxon>
        <taxon>Pseudomonadota</taxon>
        <taxon>Betaproteobacteria</taxon>
        <taxon>Burkholderiales</taxon>
        <taxon>Comamonadaceae</taxon>
        <taxon>Polaromonas</taxon>
    </lineage>
</organism>
<gene>
    <name evidence="1" type="ORF">ACFPP7_23390</name>
</gene>
<accession>A0ABW0QJP1</accession>
<keyword evidence="2" id="KW-1185">Reference proteome</keyword>
<dbReference type="RefSeq" id="WP_068832218.1">
    <property type="nucleotide sequence ID" value="NZ_JBHSMX010000066.1"/>
</dbReference>
<name>A0ABW0QJP1_9BURK</name>
<evidence type="ECO:0008006" key="3">
    <source>
        <dbReference type="Google" id="ProtNLM"/>
    </source>
</evidence>
<comment type="caution">
    <text evidence="1">The sequence shown here is derived from an EMBL/GenBank/DDBJ whole genome shotgun (WGS) entry which is preliminary data.</text>
</comment>
<sequence>MKKTKLRTVMAEGAAPVIDAVLTVLDGVPVLGTAVAVLKGWDDFRARMMTAKFQSFLEGLGDKSPEQVQEMLEAFNDSPEVEQMGETLLLTLESYTALEKCSLLGKLFCAYLEQRLNNQDFRRLALAINVAFPDDLLEYLSLDSHNVDLVGTARCMPYLVSAGLAREKPYGTIASLDGNMPRLYSYTALGQAFRSAINSG</sequence>
<dbReference type="Proteomes" id="UP001596084">
    <property type="component" value="Unassembled WGS sequence"/>
</dbReference>
<proteinExistence type="predicted"/>
<dbReference type="EMBL" id="JBHSMX010000066">
    <property type="protein sequence ID" value="MFC5523832.1"/>
    <property type="molecule type" value="Genomic_DNA"/>
</dbReference>
<reference evidence="2" key="1">
    <citation type="journal article" date="2019" name="Int. J. Syst. Evol. Microbiol.">
        <title>The Global Catalogue of Microorganisms (GCM) 10K type strain sequencing project: providing services to taxonomists for standard genome sequencing and annotation.</title>
        <authorList>
            <consortium name="The Broad Institute Genomics Platform"/>
            <consortium name="The Broad Institute Genome Sequencing Center for Infectious Disease"/>
            <person name="Wu L."/>
            <person name="Ma J."/>
        </authorList>
    </citation>
    <scope>NUCLEOTIDE SEQUENCE [LARGE SCALE GENOMIC DNA]</scope>
    <source>
        <strain evidence="2">CGMCC 4.7277</strain>
    </source>
</reference>
<evidence type="ECO:0000313" key="2">
    <source>
        <dbReference type="Proteomes" id="UP001596084"/>
    </source>
</evidence>
<protein>
    <recommendedName>
        <fullName evidence="3">DUF4393 domain-containing protein</fullName>
    </recommendedName>
</protein>
<evidence type="ECO:0000313" key="1">
    <source>
        <dbReference type="EMBL" id="MFC5523832.1"/>
    </source>
</evidence>